<name>A0A6S7GN11_PARCT</name>
<accession>A0A6S7GN11</accession>
<gene>
    <name evidence="2" type="ORF">PACLA_8A023930</name>
</gene>
<evidence type="ECO:0000256" key="1">
    <source>
        <dbReference type="SAM" id="MobiDB-lite"/>
    </source>
</evidence>
<feature type="compositionally biased region" description="Basic residues" evidence="1">
    <location>
        <begin position="16"/>
        <end position="25"/>
    </location>
</feature>
<feature type="region of interest" description="Disordered" evidence="1">
    <location>
        <begin position="1"/>
        <end position="30"/>
    </location>
</feature>
<proteinExistence type="predicted"/>
<organism evidence="2 3">
    <name type="scientific">Paramuricea clavata</name>
    <name type="common">Red gorgonian</name>
    <name type="synonym">Violescent sea-whip</name>
    <dbReference type="NCBI Taxonomy" id="317549"/>
    <lineage>
        <taxon>Eukaryota</taxon>
        <taxon>Metazoa</taxon>
        <taxon>Cnidaria</taxon>
        <taxon>Anthozoa</taxon>
        <taxon>Octocorallia</taxon>
        <taxon>Malacalcyonacea</taxon>
        <taxon>Plexauridae</taxon>
        <taxon>Paramuricea</taxon>
    </lineage>
</organism>
<sequence>MSAKRHQNWDNYKDKIAKKRGKKSHGEKNQSFNVVGGITVQRLSANVEGKCQKYTRIGPLTWVPMKDKEATLETTKDACKVHFDTESECDVLAGERGSSYTSTSQIKNWKVIHVRFIEGAQNLVPAVSRQSEPTKHSPKIRSIHTNVTARSENLSSRLHMSVAPSISLSKMLKIGKVINSDSNR</sequence>
<evidence type="ECO:0000313" key="2">
    <source>
        <dbReference type="EMBL" id="CAB3994904.1"/>
    </source>
</evidence>
<evidence type="ECO:0000313" key="3">
    <source>
        <dbReference type="Proteomes" id="UP001152795"/>
    </source>
</evidence>
<reference evidence="2" key="1">
    <citation type="submission" date="2020-04" db="EMBL/GenBank/DDBJ databases">
        <authorList>
            <person name="Alioto T."/>
            <person name="Alioto T."/>
            <person name="Gomez Garrido J."/>
        </authorList>
    </citation>
    <scope>NUCLEOTIDE SEQUENCE</scope>
    <source>
        <strain evidence="2">A484AB</strain>
    </source>
</reference>
<dbReference type="AlphaFoldDB" id="A0A6S7GN11"/>
<dbReference type="EMBL" id="CACRXK020002563">
    <property type="protein sequence ID" value="CAB3994904.1"/>
    <property type="molecule type" value="Genomic_DNA"/>
</dbReference>
<dbReference type="Proteomes" id="UP001152795">
    <property type="component" value="Unassembled WGS sequence"/>
</dbReference>
<protein>
    <submittedName>
        <fullName evidence="2">Uncharacterized protein</fullName>
    </submittedName>
</protein>
<comment type="caution">
    <text evidence="2">The sequence shown here is derived from an EMBL/GenBank/DDBJ whole genome shotgun (WGS) entry which is preliminary data.</text>
</comment>
<keyword evidence="3" id="KW-1185">Reference proteome</keyword>